<reference evidence="1 2" key="1">
    <citation type="journal article" date="2023" name="Sci. Data">
        <title>Genome assembly of the Korean intertidal mud-creeper Batillaria attramentaria.</title>
        <authorList>
            <person name="Patra A.K."/>
            <person name="Ho P.T."/>
            <person name="Jun S."/>
            <person name="Lee S.J."/>
            <person name="Kim Y."/>
            <person name="Won Y.J."/>
        </authorList>
    </citation>
    <scope>NUCLEOTIDE SEQUENCE [LARGE SCALE GENOMIC DNA]</scope>
    <source>
        <strain evidence="1">Wonlab-2016</strain>
    </source>
</reference>
<sequence>MHINISGDLNVPGSCCVHVCGFCVDRKQRHQTEKALPCLSIASRRTTRFFHRCTPTSVVTSTYQGVVACTSVAPASEGSYPESKLFWQQLQRIQQISEDREATVRIMDLITGVGGCSIRPTNRPGTDVSARIAVRGRLENLTPRHTANAMLGNLEGPRSNANEGIITYDACNASLSPHTSETLELEDKSLLSIKGWSPPRFGSRWMCEDERCERGTNAKGSYIY</sequence>
<dbReference type="EMBL" id="JACVVK020000042">
    <property type="protein sequence ID" value="KAK7499739.1"/>
    <property type="molecule type" value="Genomic_DNA"/>
</dbReference>
<protein>
    <submittedName>
        <fullName evidence="1">Uncharacterized protein</fullName>
    </submittedName>
</protein>
<accession>A0ABD0LJP9</accession>
<organism evidence="1 2">
    <name type="scientific">Batillaria attramentaria</name>
    <dbReference type="NCBI Taxonomy" id="370345"/>
    <lineage>
        <taxon>Eukaryota</taxon>
        <taxon>Metazoa</taxon>
        <taxon>Spiralia</taxon>
        <taxon>Lophotrochozoa</taxon>
        <taxon>Mollusca</taxon>
        <taxon>Gastropoda</taxon>
        <taxon>Caenogastropoda</taxon>
        <taxon>Sorbeoconcha</taxon>
        <taxon>Cerithioidea</taxon>
        <taxon>Batillariidae</taxon>
        <taxon>Batillaria</taxon>
    </lineage>
</organism>
<keyword evidence="2" id="KW-1185">Reference proteome</keyword>
<evidence type="ECO:0000313" key="2">
    <source>
        <dbReference type="Proteomes" id="UP001519460"/>
    </source>
</evidence>
<name>A0ABD0LJP9_9CAEN</name>
<dbReference type="Proteomes" id="UP001519460">
    <property type="component" value="Unassembled WGS sequence"/>
</dbReference>
<evidence type="ECO:0000313" key="1">
    <source>
        <dbReference type="EMBL" id="KAK7499739.1"/>
    </source>
</evidence>
<comment type="caution">
    <text evidence="1">The sequence shown here is derived from an EMBL/GenBank/DDBJ whole genome shotgun (WGS) entry which is preliminary data.</text>
</comment>
<proteinExistence type="predicted"/>
<dbReference type="AlphaFoldDB" id="A0ABD0LJP9"/>
<gene>
    <name evidence="1" type="ORF">BaRGS_00009080</name>
</gene>